<dbReference type="EMBL" id="GBRH01274094">
    <property type="protein sequence ID" value="JAD23801.1"/>
    <property type="molecule type" value="Transcribed_RNA"/>
</dbReference>
<organism evidence="1">
    <name type="scientific">Arundo donax</name>
    <name type="common">Giant reed</name>
    <name type="synonym">Donax arundinaceus</name>
    <dbReference type="NCBI Taxonomy" id="35708"/>
    <lineage>
        <taxon>Eukaryota</taxon>
        <taxon>Viridiplantae</taxon>
        <taxon>Streptophyta</taxon>
        <taxon>Embryophyta</taxon>
        <taxon>Tracheophyta</taxon>
        <taxon>Spermatophyta</taxon>
        <taxon>Magnoliopsida</taxon>
        <taxon>Liliopsida</taxon>
        <taxon>Poales</taxon>
        <taxon>Poaceae</taxon>
        <taxon>PACMAD clade</taxon>
        <taxon>Arundinoideae</taxon>
        <taxon>Arundineae</taxon>
        <taxon>Arundo</taxon>
    </lineage>
</organism>
<accession>A0A0A8YCN2</accession>
<name>A0A0A8YCN2_ARUDO</name>
<protein>
    <submittedName>
        <fullName evidence="1">Uncharacterized protein</fullName>
    </submittedName>
</protein>
<evidence type="ECO:0000313" key="1">
    <source>
        <dbReference type="EMBL" id="JAD23801.1"/>
    </source>
</evidence>
<proteinExistence type="predicted"/>
<sequence length="9" mass="949">MSPASSPSW</sequence>
<reference evidence="1" key="2">
    <citation type="journal article" date="2015" name="Data Brief">
        <title>Shoot transcriptome of the giant reed, Arundo donax.</title>
        <authorList>
            <person name="Barrero R.A."/>
            <person name="Guerrero F.D."/>
            <person name="Moolhuijzen P."/>
            <person name="Goolsby J.A."/>
            <person name="Tidwell J."/>
            <person name="Bellgard S.E."/>
            <person name="Bellgard M.I."/>
        </authorList>
    </citation>
    <scope>NUCLEOTIDE SEQUENCE</scope>
    <source>
        <tissue evidence="1">Shoot tissue taken approximately 20 cm above the soil surface</tissue>
    </source>
</reference>
<reference evidence="1" key="1">
    <citation type="submission" date="2014-09" db="EMBL/GenBank/DDBJ databases">
        <authorList>
            <person name="Magalhaes I.L.F."/>
            <person name="Oliveira U."/>
            <person name="Santos F.R."/>
            <person name="Vidigal T.H.D.A."/>
            <person name="Brescovit A.D."/>
            <person name="Santos A.J."/>
        </authorList>
    </citation>
    <scope>NUCLEOTIDE SEQUENCE</scope>
    <source>
        <tissue evidence="1">Shoot tissue taken approximately 20 cm above the soil surface</tissue>
    </source>
</reference>